<name>A0A9D4IK28_DREPO</name>
<protein>
    <submittedName>
        <fullName evidence="1">Uncharacterized protein</fullName>
    </submittedName>
</protein>
<reference evidence="1" key="2">
    <citation type="submission" date="2020-11" db="EMBL/GenBank/DDBJ databases">
        <authorList>
            <person name="McCartney M.A."/>
            <person name="Auch B."/>
            <person name="Kono T."/>
            <person name="Mallez S."/>
            <person name="Becker A."/>
            <person name="Gohl D.M."/>
            <person name="Silverstein K.A.T."/>
            <person name="Koren S."/>
            <person name="Bechman K.B."/>
            <person name="Herman A."/>
            <person name="Abrahante J.E."/>
            <person name="Garbe J."/>
        </authorList>
    </citation>
    <scope>NUCLEOTIDE SEQUENCE</scope>
    <source>
        <strain evidence="1">Duluth1</strain>
        <tissue evidence="1">Whole animal</tissue>
    </source>
</reference>
<dbReference type="Proteomes" id="UP000828390">
    <property type="component" value="Unassembled WGS sequence"/>
</dbReference>
<accession>A0A9D4IK28</accession>
<dbReference type="AlphaFoldDB" id="A0A9D4IK28"/>
<reference evidence="1" key="1">
    <citation type="journal article" date="2019" name="bioRxiv">
        <title>The Genome of the Zebra Mussel, Dreissena polymorpha: A Resource for Invasive Species Research.</title>
        <authorList>
            <person name="McCartney M.A."/>
            <person name="Auch B."/>
            <person name="Kono T."/>
            <person name="Mallez S."/>
            <person name="Zhang Y."/>
            <person name="Obille A."/>
            <person name="Becker A."/>
            <person name="Abrahante J.E."/>
            <person name="Garbe J."/>
            <person name="Badalamenti J.P."/>
            <person name="Herman A."/>
            <person name="Mangelson H."/>
            <person name="Liachko I."/>
            <person name="Sullivan S."/>
            <person name="Sone E.D."/>
            <person name="Koren S."/>
            <person name="Silverstein K.A.T."/>
            <person name="Beckman K.B."/>
            <person name="Gohl D.M."/>
        </authorList>
    </citation>
    <scope>NUCLEOTIDE SEQUENCE</scope>
    <source>
        <strain evidence="1">Duluth1</strain>
        <tissue evidence="1">Whole animal</tissue>
    </source>
</reference>
<dbReference type="EMBL" id="JAIWYP010000009">
    <property type="protein sequence ID" value="KAH3775522.1"/>
    <property type="molecule type" value="Genomic_DNA"/>
</dbReference>
<gene>
    <name evidence="1" type="ORF">DPMN_176925</name>
</gene>
<proteinExistence type="predicted"/>
<evidence type="ECO:0000313" key="2">
    <source>
        <dbReference type="Proteomes" id="UP000828390"/>
    </source>
</evidence>
<organism evidence="1 2">
    <name type="scientific">Dreissena polymorpha</name>
    <name type="common">Zebra mussel</name>
    <name type="synonym">Mytilus polymorpha</name>
    <dbReference type="NCBI Taxonomy" id="45954"/>
    <lineage>
        <taxon>Eukaryota</taxon>
        <taxon>Metazoa</taxon>
        <taxon>Spiralia</taxon>
        <taxon>Lophotrochozoa</taxon>
        <taxon>Mollusca</taxon>
        <taxon>Bivalvia</taxon>
        <taxon>Autobranchia</taxon>
        <taxon>Heteroconchia</taxon>
        <taxon>Euheterodonta</taxon>
        <taxon>Imparidentia</taxon>
        <taxon>Neoheterodontei</taxon>
        <taxon>Myida</taxon>
        <taxon>Dreissenoidea</taxon>
        <taxon>Dreissenidae</taxon>
        <taxon>Dreissena</taxon>
    </lineage>
</organism>
<evidence type="ECO:0000313" key="1">
    <source>
        <dbReference type="EMBL" id="KAH3775522.1"/>
    </source>
</evidence>
<comment type="caution">
    <text evidence="1">The sequence shown here is derived from an EMBL/GenBank/DDBJ whole genome shotgun (WGS) entry which is preliminary data.</text>
</comment>
<keyword evidence="2" id="KW-1185">Reference proteome</keyword>
<sequence length="58" mass="6685">MLRGLEHREREPWRALSVFEPSNVNFSLINTNYSILYIPLNSAKDGPKPALKKEEGWA</sequence>